<dbReference type="NCBIfam" id="TIGR00001">
    <property type="entry name" value="rpmI_bact"/>
    <property type="match status" value="1"/>
</dbReference>
<comment type="similarity">
    <text evidence="1 4 5">Belongs to the bacterial ribosomal protein bL35 family.</text>
</comment>
<dbReference type="Pfam" id="PF01632">
    <property type="entry name" value="Ribosomal_L35p"/>
    <property type="match status" value="1"/>
</dbReference>
<evidence type="ECO:0000313" key="7">
    <source>
        <dbReference type="EMBL" id="MBG3876054.1"/>
    </source>
</evidence>
<dbReference type="RefSeq" id="WP_007522955.1">
    <property type="nucleotide sequence ID" value="NZ_VRYY01000067.1"/>
</dbReference>
<dbReference type="SUPFAM" id="SSF143034">
    <property type="entry name" value="L35p-like"/>
    <property type="match status" value="1"/>
</dbReference>
<dbReference type="PROSITE" id="PS00936">
    <property type="entry name" value="RIBOSOMAL_L35"/>
    <property type="match status" value="1"/>
</dbReference>
<evidence type="ECO:0000256" key="2">
    <source>
        <dbReference type="ARBA" id="ARBA00022980"/>
    </source>
</evidence>
<accession>A0ABS0J0V4</accession>
<feature type="region of interest" description="Disordered" evidence="6">
    <location>
        <begin position="1"/>
        <end position="24"/>
    </location>
</feature>
<reference evidence="7 8" key="1">
    <citation type="submission" date="2019-08" db="EMBL/GenBank/DDBJ databases">
        <authorList>
            <person name="Luo N."/>
        </authorList>
    </citation>
    <scope>NUCLEOTIDE SEQUENCE [LARGE SCALE GENOMIC DNA]</scope>
    <source>
        <strain evidence="7 8">NCIMB 9442</strain>
    </source>
</reference>
<dbReference type="Gene3D" id="4.10.410.60">
    <property type="match status" value="1"/>
</dbReference>
<proteinExistence type="inferred from homology"/>
<dbReference type="GO" id="GO:0005840">
    <property type="term" value="C:ribosome"/>
    <property type="evidence" value="ECO:0007669"/>
    <property type="project" value="UniProtKB-KW"/>
</dbReference>
<dbReference type="InterPro" id="IPR021137">
    <property type="entry name" value="Ribosomal_bL35-like"/>
</dbReference>
<dbReference type="InterPro" id="IPR018265">
    <property type="entry name" value="Ribosomal_bL35_CS"/>
</dbReference>
<keyword evidence="8" id="KW-1185">Reference proteome</keyword>
<dbReference type="PANTHER" id="PTHR33343:SF1">
    <property type="entry name" value="LARGE RIBOSOMAL SUBUNIT PROTEIN BL35M"/>
    <property type="match status" value="1"/>
</dbReference>
<gene>
    <name evidence="4 7" type="primary">rpmI</name>
    <name evidence="7" type="ORF">FVW20_03170</name>
</gene>
<evidence type="ECO:0000256" key="1">
    <source>
        <dbReference type="ARBA" id="ARBA00006598"/>
    </source>
</evidence>
<dbReference type="HAMAP" id="MF_00514">
    <property type="entry name" value="Ribosomal_bL35"/>
    <property type="match status" value="1"/>
</dbReference>
<keyword evidence="2 4" id="KW-0689">Ribosomal protein</keyword>
<keyword evidence="3 4" id="KW-0687">Ribonucleoprotein</keyword>
<dbReference type="Proteomes" id="UP001194469">
    <property type="component" value="Unassembled WGS sequence"/>
</dbReference>
<dbReference type="PRINTS" id="PR00064">
    <property type="entry name" value="RIBOSOMALL35"/>
</dbReference>
<name>A0ABS0J0V4_9BACT</name>
<dbReference type="InterPro" id="IPR001706">
    <property type="entry name" value="Ribosomal_bL35"/>
</dbReference>
<organism evidence="7 8">
    <name type="scientific">Nitratidesulfovibrio oxamicus</name>
    <dbReference type="NCBI Taxonomy" id="32016"/>
    <lineage>
        <taxon>Bacteria</taxon>
        <taxon>Pseudomonadati</taxon>
        <taxon>Thermodesulfobacteriota</taxon>
        <taxon>Desulfovibrionia</taxon>
        <taxon>Desulfovibrionales</taxon>
        <taxon>Desulfovibrionaceae</taxon>
        <taxon>Nitratidesulfovibrio</taxon>
    </lineage>
</organism>
<evidence type="ECO:0000256" key="4">
    <source>
        <dbReference type="HAMAP-Rule" id="MF_00514"/>
    </source>
</evidence>
<feature type="region of interest" description="Disordered" evidence="6">
    <location>
        <begin position="41"/>
        <end position="65"/>
    </location>
</feature>
<evidence type="ECO:0000256" key="5">
    <source>
        <dbReference type="RuleBase" id="RU000568"/>
    </source>
</evidence>
<evidence type="ECO:0000313" key="8">
    <source>
        <dbReference type="Proteomes" id="UP001194469"/>
    </source>
</evidence>
<dbReference type="PANTHER" id="PTHR33343">
    <property type="entry name" value="54S RIBOSOMAL PROTEIN BL35M"/>
    <property type="match status" value="1"/>
</dbReference>
<sequence length="65" mass="7594">MPKMKTRRSAAKRFSVTGSGKFKRRKQNLRHILTKKNAKRRMRLGQSATVDSTNEKAVRRMMPYA</sequence>
<comment type="caution">
    <text evidence="7">The sequence shown here is derived from an EMBL/GenBank/DDBJ whole genome shotgun (WGS) entry which is preliminary data.</text>
</comment>
<dbReference type="EMBL" id="VRYY01000067">
    <property type="protein sequence ID" value="MBG3876054.1"/>
    <property type="molecule type" value="Genomic_DNA"/>
</dbReference>
<evidence type="ECO:0000256" key="6">
    <source>
        <dbReference type="SAM" id="MobiDB-lite"/>
    </source>
</evidence>
<dbReference type="InterPro" id="IPR037229">
    <property type="entry name" value="Ribosomal_bL35_sf"/>
</dbReference>
<feature type="compositionally biased region" description="Basic residues" evidence="6">
    <location>
        <begin position="1"/>
        <end position="11"/>
    </location>
</feature>
<evidence type="ECO:0000256" key="3">
    <source>
        <dbReference type="ARBA" id="ARBA00023274"/>
    </source>
</evidence>
<protein>
    <recommendedName>
        <fullName evidence="4">Large ribosomal subunit protein bL35</fullName>
    </recommendedName>
</protein>